<accession>A0ABP9KNM2</accession>
<dbReference type="EMBL" id="BAABKC010000057">
    <property type="protein sequence ID" value="GAA5062209.1"/>
    <property type="molecule type" value="Genomic_DNA"/>
</dbReference>
<proteinExistence type="predicted"/>
<gene>
    <name evidence="1" type="ORF">GCM10023336_40360</name>
</gene>
<dbReference type="RefSeq" id="WP_345669588.1">
    <property type="nucleotide sequence ID" value="NZ_BAABKC010000057.1"/>
</dbReference>
<evidence type="ECO:0000313" key="1">
    <source>
        <dbReference type="EMBL" id="GAA5062209.1"/>
    </source>
</evidence>
<reference evidence="2" key="1">
    <citation type="journal article" date="2019" name="Int. J. Syst. Evol. Microbiol.">
        <title>The Global Catalogue of Microorganisms (GCM) 10K type strain sequencing project: providing services to taxonomists for standard genome sequencing and annotation.</title>
        <authorList>
            <consortium name="The Broad Institute Genomics Platform"/>
            <consortium name="The Broad Institute Genome Sequencing Center for Infectious Disease"/>
            <person name="Wu L."/>
            <person name="Ma J."/>
        </authorList>
    </citation>
    <scope>NUCLEOTIDE SEQUENCE [LARGE SCALE GENOMIC DNA]</scope>
    <source>
        <strain evidence="2">JCM 18410</strain>
    </source>
</reference>
<sequence length="51" mass="5781">MGSIEQQIEEQLARLQQEVGARRAEVLKHEVDDGQFAVEYARLVNPTSKLV</sequence>
<organism evidence="1 2">
    <name type="scientific">Streptomyces similanensis</name>
    <dbReference type="NCBI Taxonomy" id="1274988"/>
    <lineage>
        <taxon>Bacteria</taxon>
        <taxon>Bacillati</taxon>
        <taxon>Actinomycetota</taxon>
        <taxon>Actinomycetes</taxon>
        <taxon>Kitasatosporales</taxon>
        <taxon>Streptomycetaceae</taxon>
        <taxon>Streptomyces</taxon>
    </lineage>
</organism>
<keyword evidence="2" id="KW-1185">Reference proteome</keyword>
<protein>
    <submittedName>
        <fullName evidence="1">Uncharacterized protein</fullName>
    </submittedName>
</protein>
<dbReference type="Proteomes" id="UP001500124">
    <property type="component" value="Unassembled WGS sequence"/>
</dbReference>
<comment type="caution">
    <text evidence="1">The sequence shown here is derived from an EMBL/GenBank/DDBJ whole genome shotgun (WGS) entry which is preliminary data.</text>
</comment>
<name>A0ABP9KNM2_9ACTN</name>
<evidence type="ECO:0000313" key="2">
    <source>
        <dbReference type="Proteomes" id="UP001500124"/>
    </source>
</evidence>